<dbReference type="SUPFAM" id="SSF46579">
    <property type="entry name" value="Prefoldin"/>
    <property type="match status" value="1"/>
</dbReference>
<dbReference type="EMBL" id="CP089291">
    <property type="protein sequence ID" value="UOF90852.1"/>
    <property type="molecule type" value="Genomic_DNA"/>
</dbReference>
<keyword evidence="5" id="KW-1185">Reference proteome</keyword>
<dbReference type="Pfam" id="PF00239">
    <property type="entry name" value="Resolvase"/>
    <property type="match status" value="1"/>
</dbReference>
<feature type="domain" description="Recombinase" evidence="3">
    <location>
        <begin position="149"/>
        <end position="279"/>
    </location>
</feature>
<dbReference type="PANTHER" id="PTHR30461:SF23">
    <property type="entry name" value="DNA RECOMBINASE-RELATED"/>
    <property type="match status" value="1"/>
</dbReference>
<dbReference type="SMART" id="SM00857">
    <property type="entry name" value="Resolvase"/>
    <property type="match status" value="1"/>
</dbReference>
<dbReference type="PROSITE" id="PS51737">
    <property type="entry name" value="RECOMBINASE_DNA_BIND"/>
    <property type="match status" value="1"/>
</dbReference>
<evidence type="ECO:0000259" key="2">
    <source>
        <dbReference type="PROSITE" id="PS51736"/>
    </source>
</evidence>
<dbReference type="Proteomes" id="UP000830167">
    <property type="component" value="Chromosome"/>
</dbReference>
<proteinExistence type="predicted"/>
<dbReference type="RefSeq" id="WP_430734225.1">
    <property type="nucleotide sequence ID" value="NZ_CP089291.1"/>
</dbReference>
<dbReference type="InterPro" id="IPR036162">
    <property type="entry name" value="Resolvase-like_N_sf"/>
</dbReference>
<evidence type="ECO:0000313" key="5">
    <source>
        <dbReference type="Proteomes" id="UP000830167"/>
    </source>
</evidence>
<dbReference type="PROSITE" id="PS51736">
    <property type="entry name" value="RECOMBINASES_3"/>
    <property type="match status" value="1"/>
</dbReference>
<dbReference type="Pfam" id="PF07508">
    <property type="entry name" value="Recombinase"/>
    <property type="match status" value="1"/>
</dbReference>
<dbReference type="InterPro" id="IPR050639">
    <property type="entry name" value="SSR_resolvase"/>
</dbReference>
<protein>
    <submittedName>
        <fullName evidence="4">Recombinase family protein</fullName>
    </submittedName>
</protein>
<evidence type="ECO:0000259" key="3">
    <source>
        <dbReference type="PROSITE" id="PS51737"/>
    </source>
</evidence>
<gene>
    <name evidence="4" type="ORF">LSG31_00780</name>
</gene>
<sequence length="495" mass="57215">MEAEARGEGETLSKHRRALFEMAKKYRYAIEDVYEEIVSGERIIDRPEMQKLIHTVREGKYKAVLCMDLDRLGRGNMVDQGLIQDAFKSSNTLIITPRKVYNLQDEMDEEWSEFEAFMARRELKIITRRMQRGRKQSAAEGKSISKKPPYGYLRDDSLKLYPDPETSPVVKMIFGLAAEGKGRRTIAAKLTDMDIPTPSGKANWDGSTITAIITNEVYLGHIIWGRMNYKKNQQSDGSYVRKRADESDWIVHENAHEPLVDAETFERARFNATKQKPKVPETRELSSPLAALIFCKNCGHAMRRQKTYNRPFNSLLCNTYGCTTRGARFEIVEERLLHTLKDMLHGIELSPSMDNGQHRNKLESMIEMTKKKVDSLQESISELQKQRNNLHDLLERGVYDVDTFLERNRVVNDRLEQLNGELDSSTSELVLLNDESQKQNDLAPRISQVLASYEAAQTAQEKNDLLRSIIERAVYVRPQEWRKKDQFDLEVYLRV</sequence>
<reference evidence="4" key="1">
    <citation type="submission" date="2021-12" db="EMBL/GenBank/DDBJ databases">
        <title>Alicyclobacillaceae gen. nov., sp. nov., isolated from chalcocite enrichment system.</title>
        <authorList>
            <person name="Jiang Z."/>
        </authorList>
    </citation>
    <scope>NUCLEOTIDE SEQUENCE</scope>
    <source>
        <strain evidence="4">MYW30-H2</strain>
    </source>
</reference>
<feature type="domain" description="Resolvase/invertase-type recombinase catalytic" evidence="2">
    <location>
        <begin position="1"/>
        <end position="141"/>
    </location>
</feature>
<keyword evidence="1" id="KW-0175">Coiled coil</keyword>
<accession>A0ABY4CK05</accession>
<dbReference type="InterPro" id="IPR006119">
    <property type="entry name" value="Resolv_N"/>
</dbReference>
<dbReference type="SUPFAM" id="SSF53041">
    <property type="entry name" value="Resolvase-like"/>
    <property type="match status" value="1"/>
</dbReference>
<evidence type="ECO:0000256" key="1">
    <source>
        <dbReference type="SAM" id="Coils"/>
    </source>
</evidence>
<dbReference type="InterPro" id="IPR038109">
    <property type="entry name" value="DNA_bind_recomb_sf"/>
</dbReference>
<dbReference type="CDD" id="cd00338">
    <property type="entry name" value="Ser_Recombinase"/>
    <property type="match status" value="1"/>
</dbReference>
<dbReference type="Gene3D" id="3.90.1750.20">
    <property type="entry name" value="Putative Large Serine Recombinase, Chain B, Domain 2"/>
    <property type="match status" value="1"/>
</dbReference>
<name>A0ABY4CK05_9BACL</name>
<feature type="coiled-coil region" evidence="1">
    <location>
        <begin position="359"/>
        <end position="435"/>
    </location>
</feature>
<evidence type="ECO:0000313" key="4">
    <source>
        <dbReference type="EMBL" id="UOF90852.1"/>
    </source>
</evidence>
<dbReference type="PANTHER" id="PTHR30461">
    <property type="entry name" value="DNA-INVERTASE FROM LAMBDOID PROPHAGE"/>
    <property type="match status" value="1"/>
</dbReference>
<dbReference type="InterPro" id="IPR011109">
    <property type="entry name" value="DNA_bind_recombinase_dom"/>
</dbReference>
<dbReference type="Gene3D" id="3.40.50.1390">
    <property type="entry name" value="Resolvase, N-terminal catalytic domain"/>
    <property type="match status" value="1"/>
</dbReference>
<organism evidence="4 5">
    <name type="scientific">Fodinisporobacter ferrooxydans</name>
    <dbReference type="NCBI Taxonomy" id="2901836"/>
    <lineage>
        <taxon>Bacteria</taxon>
        <taxon>Bacillati</taxon>
        <taxon>Bacillota</taxon>
        <taxon>Bacilli</taxon>
        <taxon>Bacillales</taxon>
        <taxon>Alicyclobacillaceae</taxon>
        <taxon>Fodinisporobacter</taxon>
    </lineage>
</organism>